<dbReference type="EMBL" id="FODY01000018">
    <property type="protein sequence ID" value="SEP32003.1"/>
    <property type="molecule type" value="Genomic_DNA"/>
</dbReference>
<organism evidence="1 2">
    <name type="scientific">Propionispora vibrioides</name>
    <dbReference type="NCBI Taxonomy" id="112903"/>
    <lineage>
        <taxon>Bacteria</taxon>
        <taxon>Bacillati</taxon>
        <taxon>Bacillota</taxon>
        <taxon>Negativicutes</taxon>
        <taxon>Selenomonadales</taxon>
        <taxon>Sporomusaceae</taxon>
        <taxon>Propionispora</taxon>
    </lineage>
</organism>
<dbReference type="AlphaFoldDB" id="A0A1H8WWY1"/>
<dbReference type="STRING" id="112903.SAMN04490178_11878"/>
<dbReference type="Proteomes" id="UP000198847">
    <property type="component" value="Unassembled WGS sequence"/>
</dbReference>
<keyword evidence="2" id="KW-1185">Reference proteome</keyword>
<protein>
    <submittedName>
        <fullName evidence="1">Uncharacterized protein</fullName>
    </submittedName>
</protein>
<proteinExistence type="predicted"/>
<name>A0A1H8WWY1_9FIRM</name>
<gene>
    <name evidence="1" type="ORF">SAMN04490178_11878</name>
</gene>
<accession>A0A1H8WWY1</accession>
<evidence type="ECO:0000313" key="1">
    <source>
        <dbReference type="EMBL" id="SEP32003.1"/>
    </source>
</evidence>
<reference evidence="1 2" key="1">
    <citation type="submission" date="2016-10" db="EMBL/GenBank/DDBJ databases">
        <authorList>
            <person name="de Groot N.N."/>
        </authorList>
    </citation>
    <scope>NUCLEOTIDE SEQUENCE [LARGE SCALE GENOMIC DNA]</scope>
    <source>
        <strain evidence="1 2">DSM 13305</strain>
    </source>
</reference>
<evidence type="ECO:0000313" key="2">
    <source>
        <dbReference type="Proteomes" id="UP000198847"/>
    </source>
</evidence>
<sequence length="64" mass="7415">MKKLWELTKEESEALFADAARQAIEETHAAGRPSTHGDESGIYYVYQDGRKEYSTLYEDEQNEK</sequence>
<dbReference type="RefSeq" id="WP_177173606.1">
    <property type="nucleotide sequence ID" value="NZ_FODY01000018.1"/>
</dbReference>